<protein>
    <submittedName>
        <fullName evidence="6">Periplasmic component/domain (HisJ)</fullName>
    </submittedName>
</protein>
<gene>
    <name evidence="6" type="ORF">R54876_GBNLAHCA_01388</name>
</gene>
<evidence type="ECO:0000256" key="1">
    <source>
        <dbReference type="ARBA" id="ARBA00010333"/>
    </source>
</evidence>
<dbReference type="PANTHER" id="PTHR30085:SF6">
    <property type="entry name" value="ABC TRANSPORTER GLUTAMINE-BINDING PROTEIN GLNH"/>
    <property type="match status" value="1"/>
</dbReference>
<evidence type="ECO:0000259" key="4">
    <source>
        <dbReference type="SMART" id="SM00062"/>
    </source>
</evidence>
<sequence length="289" mass="31694">MEQIKKRRFGIWAALTLALVLVLFTAWALFRVQQNQRHQDTLDRVLKSGTITWGVKSDTKLFGLMDTKEGEPEGFDVDLARAVTKEIGREKGKQLKAKIMPTATASRIQLLKSTNIDATISTMTITPERAKVVDFSQSYFSAGQSLLVAQNSGIHSLQDLNSPKKTVLAVVGTTAAQQIKQLAPKAKIVALQDYASAMQALKAGQGQAVSTDNAILFGLAAENPGYHLVGGNYSQASYGIAFSKDQKAMVKATNNALDRIKADGTYNRLIKKWFQNIPGVDWHQLEVKE</sequence>
<evidence type="ECO:0000313" key="7">
    <source>
        <dbReference type="Proteomes" id="UP001314241"/>
    </source>
</evidence>
<organism evidence="6 7">
    <name type="scientific">Eupransor demetentiae</name>
    <dbReference type="NCBI Taxonomy" id="3109584"/>
    <lineage>
        <taxon>Bacteria</taxon>
        <taxon>Bacillati</taxon>
        <taxon>Bacillota</taxon>
        <taxon>Bacilli</taxon>
        <taxon>Lactobacillales</taxon>
        <taxon>Lactobacillaceae</taxon>
        <taxon>Eupransor</taxon>
    </lineage>
</organism>
<feature type="domain" description="Solute-binding protein family 3/N-terminal" evidence="4">
    <location>
        <begin position="50"/>
        <end position="277"/>
    </location>
</feature>
<dbReference type="InterPro" id="IPR051455">
    <property type="entry name" value="Bact_solute-bind_prot3"/>
</dbReference>
<dbReference type="InterPro" id="IPR001638">
    <property type="entry name" value="Solute-binding_3/MltF_N"/>
</dbReference>
<keyword evidence="2" id="KW-0813">Transport</keyword>
<dbReference type="SMART" id="SM00062">
    <property type="entry name" value="PBPb"/>
    <property type="match status" value="1"/>
</dbReference>
<dbReference type="RefSeq" id="WP_349642355.1">
    <property type="nucleotide sequence ID" value="NZ_CAWVOH010000004.1"/>
</dbReference>
<dbReference type="SUPFAM" id="SSF53850">
    <property type="entry name" value="Periplasmic binding protein-like II"/>
    <property type="match status" value="1"/>
</dbReference>
<evidence type="ECO:0000259" key="5">
    <source>
        <dbReference type="SMART" id="SM00079"/>
    </source>
</evidence>
<reference evidence="6 7" key="1">
    <citation type="submission" date="2024-01" db="EMBL/GenBank/DDBJ databases">
        <authorList>
            <person name="Botero Cardona J."/>
        </authorList>
    </citation>
    <scope>NUCLEOTIDE SEQUENCE [LARGE SCALE GENOMIC DNA]</scope>
    <source>
        <strain evidence="6 7">LMG 33000</strain>
    </source>
</reference>
<evidence type="ECO:0000313" key="6">
    <source>
        <dbReference type="EMBL" id="CAK8054807.1"/>
    </source>
</evidence>
<dbReference type="PANTHER" id="PTHR30085">
    <property type="entry name" value="AMINO ACID ABC TRANSPORTER PERMEASE"/>
    <property type="match status" value="1"/>
</dbReference>
<proteinExistence type="inferred from homology"/>
<dbReference type="Gene3D" id="3.40.190.10">
    <property type="entry name" value="Periplasmic binding protein-like II"/>
    <property type="match status" value="2"/>
</dbReference>
<accession>A0ABM9N6G6</accession>
<dbReference type="Pfam" id="PF00497">
    <property type="entry name" value="SBP_bac_3"/>
    <property type="match status" value="1"/>
</dbReference>
<dbReference type="SMART" id="SM00079">
    <property type="entry name" value="PBPe"/>
    <property type="match status" value="1"/>
</dbReference>
<evidence type="ECO:0000256" key="3">
    <source>
        <dbReference type="ARBA" id="ARBA00022729"/>
    </source>
</evidence>
<dbReference type="EMBL" id="CAWVOH010000004">
    <property type="protein sequence ID" value="CAK8054807.1"/>
    <property type="molecule type" value="Genomic_DNA"/>
</dbReference>
<keyword evidence="3" id="KW-0732">Signal</keyword>
<comment type="caution">
    <text evidence="6">The sequence shown here is derived from an EMBL/GenBank/DDBJ whole genome shotgun (WGS) entry which is preliminary data.</text>
</comment>
<feature type="domain" description="Ionotropic glutamate receptor C-terminal" evidence="5">
    <location>
        <begin position="50"/>
        <end position="276"/>
    </location>
</feature>
<name>A0ABM9N6G6_9LACO</name>
<evidence type="ECO:0000256" key="2">
    <source>
        <dbReference type="ARBA" id="ARBA00022448"/>
    </source>
</evidence>
<keyword evidence="7" id="KW-1185">Reference proteome</keyword>
<dbReference type="InterPro" id="IPR001320">
    <property type="entry name" value="Iontro_rcpt_C"/>
</dbReference>
<comment type="similarity">
    <text evidence="1">Belongs to the bacterial solute-binding protein 3 family.</text>
</comment>
<dbReference type="Proteomes" id="UP001314241">
    <property type="component" value="Unassembled WGS sequence"/>
</dbReference>